<dbReference type="GeneID" id="75829666"/>
<dbReference type="OrthoDB" id="277439at2759"/>
<feature type="region of interest" description="Disordered" evidence="4">
    <location>
        <begin position="576"/>
        <end position="771"/>
    </location>
</feature>
<evidence type="ECO:0000256" key="1">
    <source>
        <dbReference type="ARBA" id="ARBA00004604"/>
    </source>
</evidence>
<evidence type="ECO:0000256" key="4">
    <source>
        <dbReference type="SAM" id="MobiDB-lite"/>
    </source>
</evidence>
<feature type="compositionally biased region" description="Basic residues" evidence="4">
    <location>
        <begin position="16"/>
        <end position="28"/>
    </location>
</feature>
<feature type="compositionally biased region" description="Acidic residues" evidence="4">
    <location>
        <begin position="457"/>
        <end position="466"/>
    </location>
</feature>
<dbReference type="AlphaFoldDB" id="A0A9P9Y134"/>
<reference evidence="5" key="2">
    <citation type="submission" date="2022-07" db="EMBL/GenBank/DDBJ databases">
        <authorList>
            <person name="Goncalves M.F.M."/>
            <person name="Hilario S."/>
            <person name="Van De Peer Y."/>
            <person name="Esteves A.C."/>
            <person name="Alves A."/>
        </authorList>
    </citation>
    <scope>NUCLEOTIDE SEQUENCE</scope>
    <source>
        <strain evidence="5">MUM 19.33</strain>
    </source>
</reference>
<dbReference type="PANTHER" id="PTHR14150:SF12">
    <property type="entry name" value="U3 SMALL NUCLEOLAR RNA-ASSOCIATED PROTEIN 14 HOMOLOG A"/>
    <property type="match status" value="1"/>
</dbReference>
<feature type="compositionally biased region" description="Acidic residues" evidence="4">
    <location>
        <begin position="640"/>
        <end position="649"/>
    </location>
</feature>
<comment type="caution">
    <text evidence="5">The sequence shown here is derived from an EMBL/GenBank/DDBJ whole genome shotgun (WGS) entry which is preliminary data.</text>
</comment>
<accession>A0A9P9Y134</accession>
<dbReference type="Proteomes" id="UP001055219">
    <property type="component" value="Unassembled WGS sequence"/>
</dbReference>
<keyword evidence="5" id="KW-0687">Ribonucleoprotein</keyword>
<evidence type="ECO:0000313" key="5">
    <source>
        <dbReference type="EMBL" id="KAI6781019.1"/>
    </source>
</evidence>
<feature type="compositionally biased region" description="Basic residues" evidence="4">
    <location>
        <begin position="435"/>
        <end position="450"/>
    </location>
</feature>
<name>A0A9P9Y134_9HYPO</name>
<feature type="region of interest" description="Disordered" evidence="4">
    <location>
        <begin position="387"/>
        <end position="414"/>
    </location>
</feature>
<organism evidence="5 6">
    <name type="scientific">Emericellopsis cladophorae</name>
    <dbReference type="NCBI Taxonomy" id="2686198"/>
    <lineage>
        <taxon>Eukaryota</taxon>
        <taxon>Fungi</taxon>
        <taxon>Dikarya</taxon>
        <taxon>Ascomycota</taxon>
        <taxon>Pezizomycotina</taxon>
        <taxon>Sordariomycetes</taxon>
        <taxon>Hypocreomycetidae</taxon>
        <taxon>Hypocreales</taxon>
        <taxon>Bionectriaceae</taxon>
        <taxon>Emericellopsis</taxon>
    </lineage>
</organism>
<feature type="compositionally biased region" description="Acidic residues" evidence="4">
    <location>
        <begin position="115"/>
        <end position="132"/>
    </location>
</feature>
<evidence type="ECO:0000313" key="6">
    <source>
        <dbReference type="Proteomes" id="UP001055219"/>
    </source>
</evidence>
<dbReference type="Pfam" id="PF04615">
    <property type="entry name" value="Utp14"/>
    <property type="match status" value="1"/>
</dbReference>
<feature type="compositionally biased region" description="Basic and acidic residues" evidence="4">
    <location>
        <begin position="501"/>
        <end position="531"/>
    </location>
</feature>
<feature type="compositionally biased region" description="Basic and acidic residues" evidence="4">
    <location>
        <begin position="581"/>
        <end position="595"/>
    </location>
</feature>
<feature type="compositionally biased region" description="Acidic residues" evidence="4">
    <location>
        <begin position="157"/>
        <end position="172"/>
    </location>
</feature>
<dbReference type="GO" id="GO:0006364">
    <property type="term" value="P:rRNA processing"/>
    <property type="evidence" value="ECO:0007669"/>
    <property type="project" value="InterPro"/>
</dbReference>
<feature type="compositionally biased region" description="Basic and acidic residues" evidence="4">
    <location>
        <begin position="467"/>
        <end position="491"/>
    </location>
</feature>
<evidence type="ECO:0000256" key="3">
    <source>
        <dbReference type="ARBA" id="ARBA00023242"/>
    </source>
</evidence>
<feature type="compositionally biased region" description="Basic and acidic residues" evidence="4">
    <location>
        <begin position="392"/>
        <end position="403"/>
    </location>
</feature>
<feature type="compositionally biased region" description="Acidic residues" evidence="4">
    <location>
        <begin position="96"/>
        <end position="106"/>
    </location>
</feature>
<feature type="compositionally biased region" description="Basic and acidic residues" evidence="4">
    <location>
        <begin position="133"/>
        <end position="142"/>
    </location>
</feature>
<feature type="region of interest" description="Disordered" evidence="4">
    <location>
        <begin position="435"/>
        <end position="549"/>
    </location>
</feature>
<comment type="subcellular location">
    <subcellularLocation>
        <location evidence="1">Nucleus</location>
        <location evidence="1">Nucleolus</location>
    </subcellularLocation>
</comment>
<protein>
    <submittedName>
        <fullName evidence="5">Small nucleolar ribonucleoprotein complex subunit Utp14</fullName>
    </submittedName>
</protein>
<feature type="region of interest" description="Disordered" evidence="4">
    <location>
        <begin position="293"/>
        <end position="313"/>
    </location>
</feature>
<feature type="compositionally biased region" description="Acidic residues" evidence="4">
    <location>
        <begin position="532"/>
        <end position="547"/>
    </location>
</feature>
<keyword evidence="6" id="KW-1185">Reference proteome</keyword>
<dbReference type="InterPro" id="IPR006709">
    <property type="entry name" value="SSU_processome_Utp14"/>
</dbReference>
<keyword evidence="2" id="KW-0597">Phosphoprotein</keyword>
<feature type="compositionally biased region" description="Basic and acidic residues" evidence="4">
    <location>
        <begin position="52"/>
        <end position="62"/>
    </location>
</feature>
<feature type="compositionally biased region" description="Acidic residues" evidence="4">
    <location>
        <begin position="187"/>
        <end position="238"/>
    </location>
</feature>
<feature type="compositionally biased region" description="Basic and acidic residues" evidence="4">
    <location>
        <begin position="628"/>
        <end position="639"/>
    </location>
</feature>
<dbReference type="RefSeq" id="XP_051361875.1">
    <property type="nucleotide sequence ID" value="XM_051506974.1"/>
</dbReference>
<proteinExistence type="predicted"/>
<feature type="compositionally biased region" description="Basic and acidic residues" evidence="4">
    <location>
        <begin position="681"/>
        <end position="692"/>
    </location>
</feature>
<reference evidence="5" key="1">
    <citation type="journal article" date="2021" name="J Fungi (Basel)">
        <title>Genomic and Metabolomic Analyses of the Marine Fungus Emericellopsis cladophorae: Insights into Saltwater Adaptability Mechanisms and Its Biosynthetic Potential.</title>
        <authorList>
            <person name="Goncalves M.F.M."/>
            <person name="Hilario S."/>
            <person name="Van de Peer Y."/>
            <person name="Esteves A.C."/>
            <person name="Alves A."/>
        </authorList>
    </citation>
    <scope>NUCLEOTIDE SEQUENCE</scope>
    <source>
        <strain evidence="5">MUM 19.33</strain>
    </source>
</reference>
<feature type="compositionally biased region" description="Acidic residues" evidence="4">
    <location>
        <begin position="68"/>
        <end position="80"/>
    </location>
</feature>
<dbReference type="EMBL" id="JAGIXG020000026">
    <property type="protein sequence ID" value="KAI6781019.1"/>
    <property type="molecule type" value="Genomic_DNA"/>
</dbReference>
<feature type="compositionally biased region" description="Polar residues" evidence="4">
    <location>
        <begin position="651"/>
        <end position="666"/>
    </location>
</feature>
<sequence length="917" mass="102431">MPGRRAHGRSLTAAPKAKKAGKNSKARAQKNALNAFGIAQEHFPSKVKKTPRYRELDADIEHKRGRGDDDDDEDDEDEGDQPQRKKPRAAPRPGNEDVDYGSDSEGNEWQLGGMADDDDDSEIESDDAFGDSDNEKFDEYHFRGSKVKKSKQKNDSEGDDDGEGDSDDEEGETLGAEAIDLATALDQWEEDSEDEPEEGSGSDDDDDDDSDQSGESDSDDEDAPENDDEDDTSDDEADPEKLEALQGLVSGFGTKAKKGDNGSSRQKINIGDLGLSGLDDPFIKNSVKLMNKEEREKRPGATKKLDIPVSRREQGRIDRAAAYEKTNETLDRWNDTVKQNRRAEHLVFPLPQTDGNAGLNTTELQPLSSTHATNELESTMMSLLDQSGLSMDKPRKDKPKVYDDDGNELSNKEILNRKRLERELAQREAKRAARVKKIKSKAYHRVHRKQKEREAAGLEEDGEVDSDAEREAQDRRRALERVGQRHKDSKWAKIGNRAKRAVWDDDFRTGLNEMARKDDELRRRKEGKMVDSDDDTSSSGSDSEDDAMLLRKLEAVENDDGEPLSRLEQMKFMRNAAAGRKQMEAEELERIKKELGAGSDGPASEEEKEVGRRTYGGPAKSFSTALDTSERRAERRNSDNEDDEEDEVEVQTTTSKAPATFQTNEPSAAATKGKWSSNLSRAREPAADDSKDVVSTVHSDKGQWSQGKARRKETRSSAPESLELDAATLIKRPAPKKTSAQRPSAAAKGDQDDSDESETENHLPLAIRDQTLVDRAFAGDDTVAEFEAEKADVAEADDDKVIDNTIPGWGSWVGEGVSKREQERQRGRFLTKVEGIKKKDRQDAKLDKVIINEKRIKKNGRYLASQLPHPFESRAQYERSLRLPVGPEWQTKETFQDSTKPRVLMKQGIIAPMAKPK</sequence>
<gene>
    <name evidence="5" type="ORF">J7T54_003161</name>
</gene>
<dbReference type="PANTHER" id="PTHR14150">
    <property type="entry name" value="U3 SMALL NUCLEOLAR RNA-ASSOCIATED PROTEIN 14"/>
    <property type="match status" value="1"/>
</dbReference>
<feature type="region of interest" description="Disordered" evidence="4">
    <location>
        <begin position="1"/>
        <end position="280"/>
    </location>
</feature>
<keyword evidence="3" id="KW-0539">Nucleus</keyword>
<evidence type="ECO:0000256" key="2">
    <source>
        <dbReference type="ARBA" id="ARBA00022553"/>
    </source>
</evidence>
<dbReference type="GO" id="GO:0032040">
    <property type="term" value="C:small-subunit processome"/>
    <property type="evidence" value="ECO:0007669"/>
    <property type="project" value="InterPro"/>
</dbReference>